<dbReference type="EMBL" id="CP060828">
    <property type="protein sequence ID" value="QNP68115.1"/>
    <property type="molecule type" value="Genomic_DNA"/>
</dbReference>
<name>A0A7H0I5P9_9ACTN</name>
<protein>
    <recommendedName>
        <fullName evidence="3">Glutamate dehydrogenase</fullName>
    </recommendedName>
</protein>
<dbReference type="Gene3D" id="3.40.50.720">
    <property type="entry name" value="NAD(P)-binding Rossmann-like Domain"/>
    <property type="match status" value="1"/>
</dbReference>
<sequence length="383" mass="40600">MSTSIQIYRARSEPADAWVAWDGDESKDYAYGGCRLVGWRDRMEDVVGVLCSLMHTESAYKNVLINEALRAGAVDDLATALPPGFRDSTVGGGRCVIRPADARYAEILSHPEHPEFRSTVHQVFAALGDLLNEREGRIKLTPDFGKYAGVADLLHEHTPHVLGVHCDAGGCGGKSSYSATGVTAAHHVLADEGVIDAPRTTLIGSAGAMGEDVLTYLQDQGGELAVCDLKYDAGHEAAPDDVRLLPSVSGRFTDEALASGGTVIATTWGNELEHSNLTALAPGTVLLLAHNLAIPSGAGGKELMAEVARADVLALPGQLLTLGGALTSRLEWFSRQSGTTVFDKPLAHRVVSRVVGDWTRRMARPADGHGNAYEALLDVCEAA</sequence>
<dbReference type="Gene3D" id="3.40.50.10860">
    <property type="entry name" value="Leucine Dehydrogenase, chain A, domain 1"/>
    <property type="match status" value="1"/>
</dbReference>
<organism evidence="1 2">
    <name type="scientific">Streptomyces roseirectus</name>
    <dbReference type="NCBI Taxonomy" id="2768066"/>
    <lineage>
        <taxon>Bacteria</taxon>
        <taxon>Bacillati</taxon>
        <taxon>Actinomycetota</taxon>
        <taxon>Actinomycetes</taxon>
        <taxon>Kitasatosporales</taxon>
        <taxon>Streptomycetaceae</taxon>
        <taxon>Streptomyces</taxon>
    </lineage>
</organism>
<evidence type="ECO:0008006" key="3">
    <source>
        <dbReference type="Google" id="ProtNLM"/>
    </source>
</evidence>
<proteinExistence type="predicted"/>
<accession>A0A7H0I5P9</accession>
<reference evidence="1 2" key="1">
    <citation type="submission" date="2020-08" db="EMBL/GenBank/DDBJ databases">
        <title>A novel species.</title>
        <authorList>
            <person name="Gao J."/>
        </authorList>
    </citation>
    <scope>NUCLEOTIDE SEQUENCE [LARGE SCALE GENOMIC DNA]</scope>
    <source>
        <strain evidence="1 2">CRXT-G-22</strain>
    </source>
</reference>
<gene>
    <name evidence="1" type="ORF">IAG44_00595</name>
</gene>
<dbReference type="KEGG" id="sroi:IAG44_00595"/>
<dbReference type="RefSeq" id="WP_187745158.1">
    <property type="nucleotide sequence ID" value="NZ_CP060828.1"/>
</dbReference>
<dbReference type="AlphaFoldDB" id="A0A7H0I5P9"/>
<evidence type="ECO:0000313" key="2">
    <source>
        <dbReference type="Proteomes" id="UP000516052"/>
    </source>
</evidence>
<keyword evidence="2" id="KW-1185">Reference proteome</keyword>
<dbReference type="Proteomes" id="UP000516052">
    <property type="component" value="Chromosome"/>
</dbReference>
<evidence type="ECO:0000313" key="1">
    <source>
        <dbReference type="EMBL" id="QNP68115.1"/>
    </source>
</evidence>